<protein>
    <submittedName>
        <fullName evidence="1">Uncharacterized protein</fullName>
    </submittedName>
</protein>
<organism evidence="1">
    <name type="scientific">marine sediment metagenome</name>
    <dbReference type="NCBI Taxonomy" id="412755"/>
    <lineage>
        <taxon>unclassified sequences</taxon>
        <taxon>metagenomes</taxon>
        <taxon>ecological metagenomes</taxon>
    </lineage>
</organism>
<proteinExistence type="predicted"/>
<sequence>MLVIDLALVDKLGPSEGLIMHFWPCGCTLSYGVEEALRLARMGGPPQAGDYQPCGLHELPE</sequence>
<accession>A0A0F9GCW4</accession>
<name>A0A0F9GCW4_9ZZZZ</name>
<comment type="caution">
    <text evidence="1">The sequence shown here is derived from an EMBL/GenBank/DDBJ whole genome shotgun (WGS) entry which is preliminary data.</text>
</comment>
<dbReference type="AlphaFoldDB" id="A0A0F9GCW4"/>
<evidence type="ECO:0000313" key="1">
    <source>
        <dbReference type="EMBL" id="KKL67280.1"/>
    </source>
</evidence>
<dbReference type="EMBL" id="LAZR01026914">
    <property type="protein sequence ID" value="KKL67280.1"/>
    <property type="molecule type" value="Genomic_DNA"/>
</dbReference>
<gene>
    <name evidence="1" type="ORF">LCGC14_2136530</name>
</gene>
<reference evidence="1" key="1">
    <citation type="journal article" date="2015" name="Nature">
        <title>Complex archaea that bridge the gap between prokaryotes and eukaryotes.</title>
        <authorList>
            <person name="Spang A."/>
            <person name="Saw J.H."/>
            <person name="Jorgensen S.L."/>
            <person name="Zaremba-Niedzwiedzka K."/>
            <person name="Martijn J."/>
            <person name="Lind A.E."/>
            <person name="van Eijk R."/>
            <person name="Schleper C."/>
            <person name="Guy L."/>
            <person name="Ettema T.J."/>
        </authorList>
    </citation>
    <scope>NUCLEOTIDE SEQUENCE</scope>
</reference>